<evidence type="ECO:0000313" key="2">
    <source>
        <dbReference type="EMBL" id="TRZ08749.1"/>
    </source>
</evidence>
<dbReference type="EMBL" id="SWJQ01001254">
    <property type="protein sequence ID" value="TRZ08749.1"/>
    <property type="molecule type" value="Genomic_DNA"/>
</dbReference>
<evidence type="ECO:0000313" key="3">
    <source>
        <dbReference type="Proteomes" id="UP000796761"/>
    </source>
</evidence>
<accession>A0A8K1LCA9</accession>
<comment type="caution">
    <text evidence="2">The sequence shown here is derived from an EMBL/GenBank/DDBJ whole genome shotgun (WGS) entry which is preliminary data.</text>
</comment>
<keyword evidence="3" id="KW-1185">Reference proteome</keyword>
<name>A0A8K1LCA9_9PASS</name>
<feature type="region of interest" description="Disordered" evidence="1">
    <location>
        <begin position="1"/>
        <end position="51"/>
    </location>
</feature>
<reference evidence="2" key="1">
    <citation type="submission" date="2019-04" db="EMBL/GenBank/DDBJ databases">
        <title>Genome assembly of Zosterops borbonicus 15179.</title>
        <authorList>
            <person name="Leroy T."/>
            <person name="Anselmetti Y."/>
            <person name="Tilak M.-K."/>
            <person name="Nabholz B."/>
        </authorList>
    </citation>
    <scope>NUCLEOTIDE SEQUENCE</scope>
    <source>
        <strain evidence="2">HGM_15179</strain>
        <tissue evidence="2">Muscle</tissue>
    </source>
</reference>
<sequence>MSLAVKSRLRAAGARPDRSSSSSRNSPGGQAMARPAPAHVAANNPHLGTDTKSELTRLENTSEIIQCRMLAWPAPAHVAANNPHLGTDTKSELTRLQNTSEIIKCRSLAQPAPAHAATEIPI</sequence>
<dbReference type="AlphaFoldDB" id="A0A8K1LCA9"/>
<gene>
    <name evidence="2" type="ORF">HGM15179_018356</name>
</gene>
<proteinExistence type="predicted"/>
<organism evidence="2 3">
    <name type="scientific">Zosterops borbonicus</name>
    <dbReference type="NCBI Taxonomy" id="364589"/>
    <lineage>
        <taxon>Eukaryota</taxon>
        <taxon>Metazoa</taxon>
        <taxon>Chordata</taxon>
        <taxon>Craniata</taxon>
        <taxon>Vertebrata</taxon>
        <taxon>Euteleostomi</taxon>
        <taxon>Archelosauria</taxon>
        <taxon>Archosauria</taxon>
        <taxon>Dinosauria</taxon>
        <taxon>Saurischia</taxon>
        <taxon>Theropoda</taxon>
        <taxon>Coelurosauria</taxon>
        <taxon>Aves</taxon>
        <taxon>Neognathae</taxon>
        <taxon>Neoaves</taxon>
        <taxon>Telluraves</taxon>
        <taxon>Australaves</taxon>
        <taxon>Passeriformes</taxon>
        <taxon>Sylvioidea</taxon>
        <taxon>Zosteropidae</taxon>
        <taxon>Zosterops</taxon>
    </lineage>
</organism>
<dbReference type="Proteomes" id="UP000796761">
    <property type="component" value="Unassembled WGS sequence"/>
</dbReference>
<protein>
    <submittedName>
        <fullName evidence="2">Uncharacterized protein</fullName>
    </submittedName>
</protein>
<feature type="compositionally biased region" description="Low complexity" evidence="1">
    <location>
        <begin position="10"/>
        <end position="46"/>
    </location>
</feature>
<evidence type="ECO:0000256" key="1">
    <source>
        <dbReference type="SAM" id="MobiDB-lite"/>
    </source>
</evidence>